<protein>
    <submittedName>
        <fullName evidence="2">Type II toxin-antitoxin system death-on-curing family toxin</fullName>
    </submittedName>
</protein>
<keyword evidence="3" id="KW-1185">Reference proteome</keyword>
<dbReference type="InterPro" id="IPR036597">
    <property type="entry name" value="Fido-like_dom_sf"/>
</dbReference>
<dbReference type="RefSeq" id="WP_211631433.1">
    <property type="nucleotide sequence ID" value="NZ_CP073100.1"/>
</dbReference>
<dbReference type="EMBL" id="CP073100">
    <property type="protein sequence ID" value="QUE51294.1"/>
    <property type="molecule type" value="Genomic_DNA"/>
</dbReference>
<dbReference type="GO" id="GO:0016301">
    <property type="term" value="F:kinase activity"/>
    <property type="evidence" value="ECO:0007669"/>
    <property type="project" value="InterPro"/>
</dbReference>
<dbReference type="Pfam" id="PF02661">
    <property type="entry name" value="Fic"/>
    <property type="match status" value="1"/>
</dbReference>
<evidence type="ECO:0000313" key="3">
    <source>
        <dbReference type="Proteomes" id="UP000676169"/>
    </source>
</evidence>
<dbReference type="PANTHER" id="PTHR39426:SF1">
    <property type="entry name" value="HOMOLOGY TO DEATH-ON-CURING PROTEIN OF PHAGE P1"/>
    <property type="match status" value="1"/>
</dbReference>
<accession>A0A975G902</accession>
<dbReference type="InterPro" id="IPR053737">
    <property type="entry name" value="Type_II_TA_Toxin"/>
</dbReference>
<evidence type="ECO:0000313" key="2">
    <source>
        <dbReference type="EMBL" id="QUE51294.1"/>
    </source>
</evidence>
<dbReference type="InterPro" id="IPR003812">
    <property type="entry name" value="Fido"/>
</dbReference>
<dbReference type="NCBIfam" id="TIGR01550">
    <property type="entry name" value="DOC_P1"/>
    <property type="match status" value="1"/>
</dbReference>
<dbReference type="Gene3D" id="1.20.120.1870">
    <property type="entry name" value="Fic/DOC protein, Fido domain"/>
    <property type="match status" value="1"/>
</dbReference>
<gene>
    <name evidence="2" type="ORF">KBB96_20865</name>
</gene>
<reference evidence="2" key="1">
    <citation type="submission" date="2021-04" db="EMBL/GenBank/DDBJ databases">
        <title>Luteolibacter sp. 32A isolated from the skin of an Anderson's salamander (Ambystoma andersonii).</title>
        <authorList>
            <person name="Spergser J."/>
            <person name="Busse H.-J."/>
        </authorList>
    </citation>
    <scope>NUCLEOTIDE SEQUENCE</scope>
    <source>
        <strain evidence="2">32A</strain>
    </source>
</reference>
<dbReference type="SUPFAM" id="SSF140931">
    <property type="entry name" value="Fic-like"/>
    <property type="match status" value="1"/>
</dbReference>
<sequence>MNSNADQCFHLPVEVILEIHHEAITQFGGASGIRDIALLESAAAAPQAGFGGKSVYGDTVEVAGAYLYYLCSNHPFIDGNKRVALGACIVFLRINGHATSADSQEWEDLTMKVAAGEIDRIAATRKLRELLFH</sequence>
<evidence type="ECO:0000259" key="1">
    <source>
        <dbReference type="PROSITE" id="PS51459"/>
    </source>
</evidence>
<dbReference type="KEGG" id="lamb:KBB96_20865"/>
<name>A0A975G902_9BACT</name>
<dbReference type="Proteomes" id="UP000676169">
    <property type="component" value="Chromosome"/>
</dbReference>
<dbReference type="PANTHER" id="PTHR39426">
    <property type="entry name" value="HOMOLOGY TO DEATH-ON-CURING PROTEIN OF PHAGE P1"/>
    <property type="match status" value="1"/>
</dbReference>
<dbReference type="PROSITE" id="PS51459">
    <property type="entry name" value="FIDO"/>
    <property type="match status" value="1"/>
</dbReference>
<dbReference type="PIRSF" id="PIRSF018297">
    <property type="entry name" value="Doc"/>
    <property type="match status" value="1"/>
</dbReference>
<dbReference type="AlphaFoldDB" id="A0A975G902"/>
<proteinExistence type="predicted"/>
<organism evidence="2 3">
    <name type="scientific">Luteolibacter ambystomatis</name>
    <dbReference type="NCBI Taxonomy" id="2824561"/>
    <lineage>
        <taxon>Bacteria</taxon>
        <taxon>Pseudomonadati</taxon>
        <taxon>Verrucomicrobiota</taxon>
        <taxon>Verrucomicrobiia</taxon>
        <taxon>Verrucomicrobiales</taxon>
        <taxon>Verrucomicrobiaceae</taxon>
        <taxon>Luteolibacter</taxon>
    </lineage>
</organism>
<feature type="domain" description="Fido" evidence="1">
    <location>
        <begin position="11"/>
        <end position="133"/>
    </location>
</feature>
<dbReference type="InterPro" id="IPR006440">
    <property type="entry name" value="Doc"/>
</dbReference>